<protein>
    <submittedName>
        <fullName evidence="3">Uncharacterized protein</fullName>
    </submittedName>
</protein>
<keyword evidence="2" id="KW-0812">Transmembrane</keyword>
<feature type="compositionally biased region" description="Low complexity" evidence="1">
    <location>
        <begin position="59"/>
        <end position="69"/>
    </location>
</feature>
<sequence length="144" mass="16307">MAEAAPKLLEKPTHRWALWHGKFVPPPPDVRLSDPRWSSSSSQRTILRFVSATPDGRRTSTQTATSTQTVGRDGRHSDPMGIWSGIHGRYAEYYVLADCGLYDVGLFVVLLWFGFSGSFPTNLRSKVVINKFLQCELQRPEKKR</sequence>
<feature type="transmembrane region" description="Helical" evidence="2">
    <location>
        <begin position="93"/>
        <end position="115"/>
    </location>
</feature>
<evidence type="ECO:0000313" key="4">
    <source>
        <dbReference type="Proteomes" id="UP000191691"/>
    </source>
</evidence>
<proteinExistence type="predicted"/>
<dbReference type="AlphaFoldDB" id="A0A1V6Z1G6"/>
<keyword evidence="2" id="KW-1133">Transmembrane helix</keyword>
<evidence type="ECO:0000256" key="2">
    <source>
        <dbReference type="SAM" id="Phobius"/>
    </source>
</evidence>
<accession>A0A1V6Z1G6</accession>
<name>A0A1V6Z1G6_PENNA</name>
<keyword evidence="2" id="KW-0472">Membrane</keyword>
<organism evidence="3 4">
    <name type="scientific">Penicillium nalgiovense</name>
    <dbReference type="NCBI Taxonomy" id="60175"/>
    <lineage>
        <taxon>Eukaryota</taxon>
        <taxon>Fungi</taxon>
        <taxon>Dikarya</taxon>
        <taxon>Ascomycota</taxon>
        <taxon>Pezizomycotina</taxon>
        <taxon>Eurotiomycetes</taxon>
        <taxon>Eurotiomycetidae</taxon>
        <taxon>Eurotiales</taxon>
        <taxon>Aspergillaceae</taxon>
        <taxon>Penicillium</taxon>
    </lineage>
</organism>
<evidence type="ECO:0000256" key="1">
    <source>
        <dbReference type="SAM" id="MobiDB-lite"/>
    </source>
</evidence>
<evidence type="ECO:0000313" key="3">
    <source>
        <dbReference type="EMBL" id="OQE93526.1"/>
    </source>
</evidence>
<feature type="region of interest" description="Disordered" evidence="1">
    <location>
        <begin position="52"/>
        <end position="76"/>
    </location>
</feature>
<dbReference type="EMBL" id="MOOB01000005">
    <property type="protein sequence ID" value="OQE93526.1"/>
    <property type="molecule type" value="Genomic_DNA"/>
</dbReference>
<comment type="caution">
    <text evidence="3">The sequence shown here is derived from an EMBL/GenBank/DDBJ whole genome shotgun (WGS) entry which is preliminary data.</text>
</comment>
<keyword evidence="4" id="KW-1185">Reference proteome</keyword>
<reference evidence="4" key="1">
    <citation type="journal article" date="2017" name="Nat. Microbiol.">
        <title>Global analysis of biosynthetic gene clusters reveals vast potential of secondary metabolite production in Penicillium species.</title>
        <authorList>
            <person name="Nielsen J.C."/>
            <person name="Grijseels S."/>
            <person name="Prigent S."/>
            <person name="Ji B."/>
            <person name="Dainat J."/>
            <person name="Nielsen K.F."/>
            <person name="Frisvad J.C."/>
            <person name="Workman M."/>
            <person name="Nielsen J."/>
        </authorList>
    </citation>
    <scope>NUCLEOTIDE SEQUENCE [LARGE SCALE GENOMIC DNA]</scope>
    <source>
        <strain evidence="4">IBT 13039</strain>
    </source>
</reference>
<gene>
    <name evidence="3" type="ORF">PENNAL_c0005G01804</name>
</gene>
<dbReference type="Proteomes" id="UP000191691">
    <property type="component" value="Unassembled WGS sequence"/>
</dbReference>